<sequence length="230" mass="26476">MKLFNIENLSFKYEDSKDYIIKNLDFSMEKGKFISILGSSGCGKTTLLKILAGLQGDSPIKLPISYMPQRDSLLPWRTALENIYLPLEVEKKLPKKVYKEKALELLKKLNLENYKSYLPKNLSGGMKQRIAFARTLIKDSDIFLLDEPFSALDAISKIEIREWVKNILDSLNKTSILITHDVEEAIFLSDEILVVKNTPIEDFIHFKVSEYSNRELLKNSILEIIRSSQK</sequence>
<feature type="domain" description="ABC transporter" evidence="4">
    <location>
        <begin position="4"/>
        <end position="222"/>
    </location>
</feature>
<dbReference type="STRING" id="180163.SAMN02745174_00344"/>
<name>A0A1T4K6L7_9FUSO</name>
<keyword evidence="3 5" id="KW-0067">ATP-binding</keyword>
<dbReference type="Gene3D" id="3.40.50.300">
    <property type="entry name" value="P-loop containing nucleotide triphosphate hydrolases"/>
    <property type="match status" value="1"/>
</dbReference>
<dbReference type="Proteomes" id="UP000191153">
    <property type="component" value="Unassembled WGS sequence"/>
</dbReference>
<gene>
    <name evidence="5" type="ORF">SAMN02745174_00344</name>
</gene>
<proteinExistence type="predicted"/>
<dbReference type="InterPro" id="IPR003439">
    <property type="entry name" value="ABC_transporter-like_ATP-bd"/>
</dbReference>
<keyword evidence="1" id="KW-0813">Transport</keyword>
<organism evidence="5 6">
    <name type="scientific">Cetobacterium ceti</name>
    <dbReference type="NCBI Taxonomy" id="180163"/>
    <lineage>
        <taxon>Bacteria</taxon>
        <taxon>Fusobacteriati</taxon>
        <taxon>Fusobacteriota</taxon>
        <taxon>Fusobacteriia</taxon>
        <taxon>Fusobacteriales</taxon>
        <taxon>Fusobacteriaceae</taxon>
        <taxon>Cetobacterium</taxon>
    </lineage>
</organism>
<evidence type="ECO:0000313" key="6">
    <source>
        <dbReference type="Proteomes" id="UP000191153"/>
    </source>
</evidence>
<dbReference type="OrthoDB" id="9801958at2"/>
<accession>A0A1T4K6L7</accession>
<dbReference type="AlphaFoldDB" id="A0A1T4K6L7"/>
<evidence type="ECO:0000313" key="5">
    <source>
        <dbReference type="EMBL" id="SJZ38069.1"/>
    </source>
</evidence>
<evidence type="ECO:0000256" key="2">
    <source>
        <dbReference type="ARBA" id="ARBA00022741"/>
    </source>
</evidence>
<evidence type="ECO:0000256" key="3">
    <source>
        <dbReference type="ARBA" id="ARBA00022840"/>
    </source>
</evidence>
<dbReference type="RefSeq" id="WP_078692881.1">
    <property type="nucleotide sequence ID" value="NZ_FUWX01000004.1"/>
</dbReference>
<dbReference type="Pfam" id="PF00005">
    <property type="entry name" value="ABC_tran"/>
    <property type="match status" value="1"/>
</dbReference>
<dbReference type="EMBL" id="FUWX01000004">
    <property type="protein sequence ID" value="SJZ38069.1"/>
    <property type="molecule type" value="Genomic_DNA"/>
</dbReference>
<dbReference type="SUPFAM" id="SSF52540">
    <property type="entry name" value="P-loop containing nucleoside triphosphate hydrolases"/>
    <property type="match status" value="1"/>
</dbReference>
<dbReference type="PROSITE" id="PS50893">
    <property type="entry name" value="ABC_TRANSPORTER_2"/>
    <property type="match status" value="1"/>
</dbReference>
<evidence type="ECO:0000259" key="4">
    <source>
        <dbReference type="PROSITE" id="PS50893"/>
    </source>
</evidence>
<dbReference type="InterPro" id="IPR050093">
    <property type="entry name" value="ABC_SmlMolc_Importer"/>
</dbReference>
<protein>
    <submittedName>
        <fullName evidence="5">Putative hydroxymethylpyrimidine transport system ATP-binding protein</fullName>
    </submittedName>
</protein>
<keyword evidence="6" id="KW-1185">Reference proteome</keyword>
<dbReference type="InterPro" id="IPR017871">
    <property type="entry name" value="ABC_transporter-like_CS"/>
</dbReference>
<dbReference type="PROSITE" id="PS00211">
    <property type="entry name" value="ABC_TRANSPORTER_1"/>
    <property type="match status" value="1"/>
</dbReference>
<dbReference type="GO" id="GO:0005524">
    <property type="term" value="F:ATP binding"/>
    <property type="evidence" value="ECO:0007669"/>
    <property type="project" value="UniProtKB-KW"/>
</dbReference>
<dbReference type="PANTHER" id="PTHR42781:SF4">
    <property type="entry name" value="SPERMIDINE_PUTRESCINE IMPORT ATP-BINDING PROTEIN POTA"/>
    <property type="match status" value="1"/>
</dbReference>
<evidence type="ECO:0000256" key="1">
    <source>
        <dbReference type="ARBA" id="ARBA00022448"/>
    </source>
</evidence>
<dbReference type="InterPro" id="IPR003593">
    <property type="entry name" value="AAA+_ATPase"/>
</dbReference>
<reference evidence="5 6" key="1">
    <citation type="submission" date="2017-02" db="EMBL/GenBank/DDBJ databases">
        <authorList>
            <person name="Peterson S.W."/>
        </authorList>
    </citation>
    <scope>NUCLEOTIDE SEQUENCE [LARGE SCALE GENOMIC DNA]</scope>
    <source>
        <strain evidence="5 6">ATCC 700028</strain>
    </source>
</reference>
<dbReference type="InterPro" id="IPR027417">
    <property type="entry name" value="P-loop_NTPase"/>
</dbReference>
<keyword evidence="2" id="KW-0547">Nucleotide-binding</keyword>
<dbReference type="SMART" id="SM00382">
    <property type="entry name" value="AAA"/>
    <property type="match status" value="1"/>
</dbReference>
<dbReference type="GO" id="GO:0016887">
    <property type="term" value="F:ATP hydrolysis activity"/>
    <property type="evidence" value="ECO:0007669"/>
    <property type="project" value="InterPro"/>
</dbReference>
<dbReference type="PANTHER" id="PTHR42781">
    <property type="entry name" value="SPERMIDINE/PUTRESCINE IMPORT ATP-BINDING PROTEIN POTA"/>
    <property type="match status" value="1"/>
</dbReference>